<keyword evidence="10" id="KW-0472">Membrane</keyword>
<evidence type="ECO:0000313" key="14">
    <source>
        <dbReference type="Proteomes" id="UP000009877"/>
    </source>
</evidence>
<dbReference type="InterPro" id="IPR050482">
    <property type="entry name" value="Sensor_HK_TwoCompSys"/>
</dbReference>
<feature type="domain" description="Histidine kinase/HSP90-like ATPase" evidence="11">
    <location>
        <begin position="361"/>
        <end position="437"/>
    </location>
</feature>
<evidence type="ECO:0000256" key="1">
    <source>
        <dbReference type="ARBA" id="ARBA00000085"/>
    </source>
</evidence>
<feature type="transmembrane region" description="Helical" evidence="10">
    <location>
        <begin position="162"/>
        <end position="181"/>
    </location>
</feature>
<dbReference type="InterPro" id="IPR003594">
    <property type="entry name" value="HATPase_dom"/>
</dbReference>
<dbReference type="SUPFAM" id="SSF103473">
    <property type="entry name" value="MFS general substrate transporter"/>
    <property type="match status" value="1"/>
</dbReference>
<feature type="transmembrane region" description="Helical" evidence="10">
    <location>
        <begin position="127"/>
        <end position="150"/>
    </location>
</feature>
<proteinExistence type="predicted"/>
<keyword evidence="5" id="KW-0547">Nucleotide-binding</keyword>
<evidence type="ECO:0000256" key="8">
    <source>
        <dbReference type="ARBA" id="ARBA00023012"/>
    </source>
</evidence>
<keyword evidence="10" id="KW-0812">Transmembrane</keyword>
<evidence type="ECO:0000256" key="3">
    <source>
        <dbReference type="ARBA" id="ARBA00022553"/>
    </source>
</evidence>
<dbReference type="EC" id="2.7.13.3" evidence="2"/>
<dbReference type="Pfam" id="PF02518">
    <property type="entry name" value="HATPase_c"/>
    <property type="match status" value="1"/>
</dbReference>
<reference evidence="13 14" key="1">
    <citation type="journal article" date="2014" name="Genome Announc.">
        <title>Draft Genome Sequence of Kocuria palustris PEL.</title>
        <authorList>
            <person name="Sharma G."/>
            <person name="Khatri I."/>
            <person name="Subramanian S."/>
        </authorList>
    </citation>
    <scope>NUCLEOTIDE SEQUENCE [LARGE SCALE GENOMIC DNA]</scope>
    <source>
        <strain evidence="13 14">PEL</strain>
    </source>
</reference>
<dbReference type="PANTHER" id="PTHR24421:SF10">
    <property type="entry name" value="NITRATE_NITRITE SENSOR PROTEIN NARQ"/>
    <property type="match status" value="1"/>
</dbReference>
<keyword evidence="10" id="KW-1133">Transmembrane helix</keyword>
<feature type="transmembrane region" description="Helical" evidence="10">
    <location>
        <begin position="33"/>
        <end position="56"/>
    </location>
</feature>
<dbReference type="EMBL" id="ANHZ02000019">
    <property type="protein sequence ID" value="EME35938.1"/>
    <property type="molecule type" value="Genomic_DNA"/>
</dbReference>
<accession>M2XSZ9</accession>
<keyword evidence="3" id="KW-0597">Phosphoprotein</keyword>
<dbReference type="PANTHER" id="PTHR24421">
    <property type="entry name" value="NITRATE/NITRITE SENSOR PROTEIN NARX-RELATED"/>
    <property type="match status" value="1"/>
</dbReference>
<dbReference type="RefSeq" id="WP_006215368.1">
    <property type="nucleotide sequence ID" value="NZ_ANHZ02000019.1"/>
</dbReference>
<evidence type="ECO:0000313" key="13">
    <source>
        <dbReference type="EMBL" id="EME35938.1"/>
    </source>
</evidence>
<feature type="region of interest" description="Disordered" evidence="9">
    <location>
        <begin position="1"/>
        <end position="25"/>
    </location>
</feature>
<evidence type="ECO:0000256" key="6">
    <source>
        <dbReference type="ARBA" id="ARBA00022777"/>
    </source>
</evidence>
<evidence type="ECO:0000256" key="5">
    <source>
        <dbReference type="ARBA" id="ARBA00022741"/>
    </source>
</evidence>
<dbReference type="GO" id="GO:0000155">
    <property type="term" value="F:phosphorelay sensor kinase activity"/>
    <property type="evidence" value="ECO:0007669"/>
    <property type="project" value="InterPro"/>
</dbReference>
<dbReference type="InterPro" id="IPR011712">
    <property type="entry name" value="Sig_transdc_His_kin_sub3_dim/P"/>
</dbReference>
<dbReference type="CDD" id="cd16917">
    <property type="entry name" value="HATPase_UhpB-NarQ-NarX-like"/>
    <property type="match status" value="1"/>
</dbReference>
<name>M2XSZ9_9MICC</name>
<keyword evidence="7" id="KW-0067">ATP-binding</keyword>
<comment type="caution">
    <text evidence="13">The sequence shown here is derived from an EMBL/GenBank/DDBJ whole genome shotgun (WGS) entry which is preliminary data.</text>
</comment>
<comment type="catalytic activity">
    <reaction evidence="1">
        <text>ATP + protein L-histidine = ADP + protein N-phospho-L-histidine.</text>
        <dbReference type="EC" id="2.7.13.3"/>
    </reaction>
</comment>
<dbReference type="Pfam" id="PF07730">
    <property type="entry name" value="HisKA_3"/>
    <property type="match status" value="1"/>
</dbReference>
<dbReference type="SUPFAM" id="SSF55874">
    <property type="entry name" value="ATPase domain of HSP90 chaperone/DNA topoisomerase II/histidine kinase"/>
    <property type="match status" value="1"/>
</dbReference>
<evidence type="ECO:0000256" key="2">
    <source>
        <dbReference type="ARBA" id="ARBA00012438"/>
    </source>
</evidence>
<sequence>MSATTSQTAAPWAASAPEPPRQPWSPRRLQRPWFTAILTLLAFLLGPVVWGLILVVVLTQGDPLDPLDVYGPGRPVVLLSVLDVVLGLIAVALVPVALRHGFTDAQALEDGSVDPAELVDRPEPRSALIAALIIGVCVSLSVSAWLASLFTMISISSRGRRSWAGLVYVVTVAATIVGYFIQGSAEGWFEGLLVCGVSAVMLLVPVLIGMYRWSRRRRIRALQAEALTARREAAALVREEHARAEQSRAQERTRIAREMHDTLSHRLALISTYAGALDYREDLDRDTVRSTARLVQQTAATASAELRTVLDILRDDPGDTRPEPDLRQLPELLAEFRAAGARIEMVGREVVDAESVPDTAARTLYRILQEALTNAVKHAPGAPVTVRWSRRAGAVSLTVSNPLVADAHPEPSGFGLVGLDERARGLGGTISTERTETMFRLEACIPCRS</sequence>
<dbReference type="GO" id="GO:0005524">
    <property type="term" value="F:ATP binding"/>
    <property type="evidence" value="ECO:0007669"/>
    <property type="project" value="UniProtKB-KW"/>
</dbReference>
<dbReference type="Gene3D" id="3.30.565.10">
    <property type="entry name" value="Histidine kinase-like ATPase, C-terminal domain"/>
    <property type="match status" value="1"/>
</dbReference>
<dbReference type="AlphaFoldDB" id="M2XSZ9"/>
<dbReference type="Proteomes" id="UP000009877">
    <property type="component" value="Unassembled WGS sequence"/>
</dbReference>
<dbReference type="InterPro" id="IPR036259">
    <property type="entry name" value="MFS_trans_sf"/>
</dbReference>
<feature type="compositionally biased region" description="Low complexity" evidence="9">
    <location>
        <begin position="1"/>
        <end position="16"/>
    </location>
</feature>
<feature type="domain" description="Signal transduction histidine kinase subgroup 3 dimerisation and phosphoacceptor" evidence="12">
    <location>
        <begin position="251"/>
        <end position="316"/>
    </location>
</feature>
<evidence type="ECO:0000259" key="11">
    <source>
        <dbReference type="Pfam" id="PF02518"/>
    </source>
</evidence>
<keyword evidence="14" id="KW-1185">Reference proteome</keyword>
<feature type="transmembrane region" description="Helical" evidence="10">
    <location>
        <begin position="76"/>
        <end position="98"/>
    </location>
</feature>
<organism evidence="13 14">
    <name type="scientific">Kocuria palustris PEL</name>
    <dbReference type="NCBI Taxonomy" id="1236550"/>
    <lineage>
        <taxon>Bacteria</taxon>
        <taxon>Bacillati</taxon>
        <taxon>Actinomycetota</taxon>
        <taxon>Actinomycetes</taxon>
        <taxon>Micrococcales</taxon>
        <taxon>Micrococcaceae</taxon>
        <taxon>Kocuria</taxon>
    </lineage>
</organism>
<protein>
    <recommendedName>
        <fullName evidence="2">histidine kinase</fullName>
        <ecNumber evidence="2">2.7.13.3</ecNumber>
    </recommendedName>
</protein>
<evidence type="ECO:0000256" key="9">
    <source>
        <dbReference type="SAM" id="MobiDB-lite"/>
    </source>
</evidence>
<evidence type="ECO:0000256" key="4">
    <source>
        <dbReference type="ARBA" id="ARBA00022679"/>
    </source>
</evidence>
<gene>
    <name evidence="13" type="ORF">C884_00939</name>
</gene>
<dbReference type="GO" id="GO:0046983">
    <property type="term" value="F:protein dimerization activity"/>
    <property type="evidence" value="ECO:0007669"/>
    <property type="project" value="InterPro"/>
</dbReference>
<keyword evidence="6" id="KW-0418">Kinase</keyword>
<keyword evidence="4" id="KW-0808">Transferase</keyword>
<evidence type="ECO:0000256" key="7">
    <source>
        <dbReference type="ARBA" id="ARBA00022840"/>
    </source>
</evidence>
<dbReference type="Gene3D" id="1.20.5.1930">
    <property type="match status" value="1"/>
</dbReference>
<dbReference type="InterPro" id="IPR036890">
    <property type="entry name" value="HATPase_C_sf"/>
</dbReference>
<evidence type="ECO:0000259" key="12">
    <source>
        <dbReference type="Pfam" id="PF07730"/>
    </source>
</evidence>
<evidence type="ECO:0000256" key="10">
    <source>
        <dbReference type="SAM" id="Phobius"/>
    </source>
</evidence>
<feature type="transmembrane region" description="Helical" evidence="10">
    <location>
        <begin position="187"/>
        <end position="211"/>
    </location>
</feature>
<dbReference type="GO" id="GO:0016020">
    <property type="term" value="C:membrane"/>
    <property type="evidence" value="ECO:0007669"/>
    <property type="project" value="InterPro"/>
</dbReference>
<keyword evidence="8" id="KW-0902">Two-component regulatory system</keyword>